<dbReference type="InterPro" id="IPR001853">
    <property type="entry name" value="DSBA-like_thioredoxin_dom"/>
</dbReference>
<dbReference type="PANTHER" id="PTHR13887">
    <property type="entry name" value="GLUTATHIONE S-TRANSFERASE KAPPA"/>
    <property type="match status" value="1"/>
</dbReference>
<dbReference type="InterPro" id="IPR041205">
    <property type="entry name" value="ScsC_N"/>
</dbReference>
<evidence type="ECO:0000256" key="4">
    <source>
        <dbReference type="ARBA" id="ARBA00023284"/>
    </source>
</evidence>
<keyword evidence="3" id="KW-1015">Disulfide bond</keyword>
<dbReference type="InterPro" id="IPR036249">
    <property type="entry name" value="Thioredoxin-like_sf"/>
</dbReference>
<dbReference type="PROSITE" id="PS51352">
    <property type="entry name" value="THIOREDOXIN_2"/>
    <property type="match status" value="1"/>
</dbReference>
<keyword evidence="2" id="KW-0560">Oxidoreductase</keyword>
<dbReference type="Pfam" id="PF18312">
    <property type="entry name" value="ScsC_N"/>
    <property type="match status" value="1"/>
</dbReference>
<protein>
    <submittedName>
        <fullName evidence="6">DsbA family protein</fullName>
    </submittedName>
</protein>
<sequence length="265" mass="28485">MGKTVALGIAGVTISVAMLALGFAAGSRTDVAAAPQQTAAIVEPAAATRGEIETVVRDYLLSNPEILSDMQVALEEKERELQRVAQVETIASSSDAIFDAEHDGVIGNPEGSVTIVEFFDYNCGFCRRAMDDMDAMVEANPDLRFVLKEFPILGPDSQKAHVVSMAFRALAPEKYAAFHRELMAGERATEESAIRAALAQGVDEAALREEMKNPAITDAFNQTYELASRLSITGTPSYVVGEEVVFGALGRAVLQEKVEQVRATN</sequence>
<proteinExistence type="predicted"/>
<comment type="caution">
    <text evidence="6">The sequence shown here is derived from an EMBL/GenBank/DDBJ whole genome shotgun (WGS) entry which is preliminary data.</text>
</comment>
<accession>A0ABV3X1K3</accession>
<dbReference type="Proteomes" id="UP001559025">
    <property type="component" value="Unassembled WGS sequence"/>
</dbReference>
<keyword evidence="4" id="KW-0676">Redox-active center</keyword>
<keyword evidence="7" id="KW-1185">Reference proteome</keyword>
<dbReference type="CDD" id="cd03023">
    <property type="entry name" value="DsbA_Com1_like"/>
    <property type="match status" value="1"/>
</dbReference>
<dbReference type="SUPFAM" id="SSF52833">
    <property type="entry name" value="Thioredoxin-like"/>
    <property type="match status" value="1"/>
</dbReference>
<dbReference type="RefSeq" id="WP_368804888.1">
    <property type="nucleotide sequence ID" value="NZ_JAZHFV010000010.1"/>
</dbReference>
<evidence type="ECO:0000313" key="6">
    <source>
        <dbReference type="EMBL" id="MEX4010154.1"/>
    </source>
</evidence>
<dbReference type="InterPro" id="IPR013766">
    <property type="entry name" value="Thioredoxin_domain"/>
</dbReference>
<dbReference type="PANTHER" id="PTHR13887:SF14">
    <property type="entry name" value="DISULFIDE BOND FORMATION PROTEIN D"/>
    <property type="match status" value="1"/>
</dbReference>
<feature type="domain" description="Thioredoxin" evidence="5">
    <location>
        <begin position="28"/>
        <end position="263"/>
    </location>
</feature>
<gene>
    <name evidence="6" type="ORF">V1479_22805</name>
</gene>
<organism evidence="6 7">
    <name type="scientific">Neoaquamicrobium sediminum</name>
    <dbReference type="NCBI Taxonomy" id="1849104"/>
    <lineage>
        <taxon>Bacteria</taxon>
        <taxon>Pseudomonadati</taxon>
        <taxon>Pseudomonadota</taxon>
        <taxon>Alphaproteobacteria</taxon>
        <taxon>Hyphomicrobiales</taxon>
        <taxon>Phyllobacteriaceae</taxon>
        <taxon>Neoaquamicrobium</taxon>
    </lineage>
</organism>
<reference evidence="6 7" key="1">
    <citation type="submission" date="2024-01" db="EMBL/GenBank/DDBJ databases">
        <title>New evidence supports the origin of RcGTA from prophage.</title>
        <authorList>
            <person name="Xu Y."/>
            <person name="Liu B."/>
            <person name="Chen F."/>
        </authorList>
    </citation>
    <scope>NUCLEOTIDE SEQUENCE [LARGE SCALE GENOMIC DNA]</scope>
    <source>
        <strain evidence="6 7">CBW1107-2</strain>
    </source>
</reference>
<evidence type="ECO:0000313" key="7">
    <source>
        <dbReference type="Proteomes" id="UP001559025"/>
    </source>
</evidence>
<dbReference type="Gene3D" id="3.40.30.10">
    <property type="entry name" value="Glutaredoxin"/>
    <property type="match status" value="1"/>
</dbReference>
<keyword evidence="1" id="KW-0732">Signal</keyword>
<name>A0ABV3X1K3_9HYPH</name>
<dbReference type="Pfam" id="PF01323">
    <property type="entry name" value="DSBA"/>
    <property type="match status" value="1"/>
</dbReference>
<dbReference type="EMBL" id="JAZHFV010000010">
    <property type="protein sequence ID" value="MEX4010154.1"/>
    <property type="molecule type" value="Genomic_DNA"/>
</dbReference>
<evidence type="ECO:0000259" key="5">
    <source>
        <dbReference type="PROSITE" id="PS51352"/>
    </source>
</evidence>
<evidence type="ECO:0000256" key="3">
    <source>
        <dbReference type="ARBA" id="ARBA00023157"/>
    </source>
</evidence>
<evidence type="ECO:0000256" key="1">
    <source>
        <dbReference type="ARBA" id="ARBA00022729"/>
    </source>
</evidence>
<evidence type="ECO:0000256" key="2">
    <source>
        <dbReference type="ARBA" id="ARBA00023002"/>
    </source>
</evidence>